<sequence length="166" mass="19014">MSFKLLFWSLFVLHFASSASSLTMEESLEQDLESAYEALDVKYGQCREQRKEHFTADEVHNEWLFSLDKDLVGTAVYVLSNMAFQRCVAAEEGVYNNALIAYVADGGDKKVLDDWLRLKRLYRDDDLKNRLSQLDFNTLKKLSTTAPFDQPFNGLTVIELIKGPTE</sequence>
<name>A0A9P1JLA5_9VIBR</name>
<accession>A0A9P1JLA5</accession>
<proteinExistence type="predicted"/>
<organism evidence="2">
    <name type="scientific">Vibrio nigripulchritudo</name>
    <dbReference type="NCBI Taxonomy" id="28173"/>
    <lineage>
        <taxon>Bacteria</taxon>
        <taxon>Pseudomonadati</taxon>
        <taxon>Pseudomonadota</taxon>
        <taxon>Gammaproteobacteria</taxon>
        <taxon>Vibrionales</taxon>
        <taxon>Vibrionaceae</taxon>
        <taxon>Vibrio</taxon>
    </lineage>
</organism>
<dbReference type="RefSeq" id="WP_013610242.1">
    <property type="nucleotide sequence ID" value="NC_015156.1"/>
</dbReference>
<keyword evidence="2" id="KW-0614">Plasmid</keyword>
<feature type="chain" id="PRO_5040393403" evidence="1">
    <location>
        <begin position="22"/>
        <end position="166"/>
    </location>
</feature>
<dbReference type="AlphaFoldDB" id="A0A9P1JLA5"/>
<keyword evidence="1" id="KW-0732">Signal</keyword>
<evidence type="ECO:0000313" key="2">
    <source>
        <dbReference type="EMBL" id="CBJ93101.1"/>
    </source>
</evidence>
<gene>
    <name evidence="2" type="ORF">VIBNI_0057</name>
</gene>
<feature type="signal peptide" evidence="1">
    <location>
        <begin position="1"/>
        <end position="21"/>
    </location>
</feature>
<reference evidence="2" key="1">
    <citation type="submission" date="2010-02" db="EMBL/GenBank/DDBJ databases">
        <authorList>
            <person name="Genoscope - CEA"/>
        </authorList>
    </citation>
    <scope>NUCLEOTIDE SEQUENCE</scope>
    <source>
        <plasmid evidence="2">VIBNI_pA</plasmid>
    </source>
</reference>
<protein>
    <submittedName>
        <fullName evidence="2">Uncharacterized protein</fullName>
    </submittedName>
</protein>
<evidence type="ECO:0000256" key="1">
    <source>
        <dbReference type="SAM" id="SignalP"/>
    </source>
</evidence>
<geneLocation type="plasmid" evidence="2">
    <name>VIBNI_pA</name>
</geneLocation>
<dbReference type="EMBL" id="FP893246">
    <property type="protein sequence ID" value="CBJ93101.1"/>
    <property type="molecule type" value="Genomic_DNA"/>
</dbReference>